<reference evidence="3 4" key="1">
    <citation type="submission" date="2010-05" db="EMBL/GenBank/DDBJ databases">
        <title>The Genome Sequence of Thecamonas trahens ATCC 50062.</title>
        <authorList>
            <consortium name="The Broad Institute Genome Sequencing Platform"/>
            <person name="Russ C."/>
            <person name="Cuomo C."/>
            <person name="Shea T."/>
            <person name="Young S.K."/>
            <person name="Zeng Q."/>
            <person name="Koehrsen M."/>
            <person name="Haas B."/>
            <person name="Borodovsky M."/>
            <person name="Guigo R."/>
            <person name="Alvarado L."/>
            <person name="Berlin A."/>
            <person name="Bochicchio J."/>
            <person name="Borenstein D."/>
            <person name="Chapman S."/>
            <person name="Chen Z."/>
            <person name="Freedman E."/>
            <person name="Gellesch M."/>
            <person name="Goldberg J."/>
            <person name="Griggs A."/>
            <person name="Gujja S."/>
            <person name="Heilman E."/>
            <person name="Heiman D."/>
            <person name="Hepburn T."/>
            <person name="Howarth C."/>
            <person name="Jen D."/>
            <person name="Larson L."/>
            <person name="Mehta T."/>
            <person name="Park D."/>
            <person name="Pearson M."/>
            <person name="Roberts A."/>
            <person name="Saif S."/>
            <person name="Shenoy N."/>
            <person name="Sisk P."/>
            <person name="Stolte C."/>
            <person name="Sykes S."/>
            <person name="Thomson T."/>
            <person name="Walk T."/>
            <person name="White J."/>
            <person name="Yandava C."/>
            <person name="Burger G."/>
            <person name="Gray M.W."/>
            <person name="Holland P.W.H."/>
            <person name="King N."/>
            <person name="Lang F.B.F."/>
            <person name="Roger A.J."/>
            <person name="Ruiz-Trillo I."/>
            <person name="Lander E."/>
            <person name="Nusbaum C."/>
        </authorList>
    </citation>
    <scope>NUCLEOTIDE SEQUENCE [LARGE SCALE GENOMIC DNA]</scope>
    <source>
        <strain evidence="3 4">ATCC 50062</strain>
    </source>
</reference>
<dbReference type="GeneID" id="25566540"/>
<evidence type="ECO:0000256" key="1">
    <source>
        <dbReference type="SAM" id="MobiDB-lite"/>
    </source>
</evidence>
<evidence type="ECO:0000313" key="4">
    <source>
        <dbReference type="Proteomes" id="UP000054408"/>
    </source>
</evidence>
<organism evidence="3 4">
    <name type="scientific">Thecamonas trahens ATCC 50062</name>
    <dbReference type="NCBI Taxonomy" id="461836"/>
    <lineage>
        <taxon>Eukaryota</taxon>
        <taxon>Apusozoa</taxon>
        <taxon>Apusomonadida</taxon>
        <taxon>Apusomonadidae</taxon>
        <taxon>Thecamonas</taxon>
    </lineage>
</organism>
<keyword evidence="2" id="KW-0732">Signal</keyword>
<dbReference type="RefSeq" id="XP_013756135.1">
    <property type="nucleotide sequence ID" value="XM_013900681.1"/>
</dbReference>
<evidence type="ECO:0000256" key="2">
    <source>
        <dbReference type="SAM" id="SignalP"/>
    </source>
</evidence>
<accession>A0A0L0DJJ4</accession>
<protein>
    <recommendedName>
        <fullName evidence="5">Saposin B-type domain-containing protein</fullName>
    </recommendedName>
</protein>
<dbReference type="AlphaFoldDB" id="A0A0L0DJJ4"/>
<feature type="chain" id="PRO_5005537212" description="Saposin B-type domain-containing protein" evidence="2">
    <location>
        <begin position="35"/>
        <end position="178"/>
    </location>
</feature>
<dbReference type="Proteomes" id="UP000054408">
    <property type="component" value="Unassembled WGS sequence"/>
</dbReference>
<dbReference type="EMBL" id="GL349467">
    <property type="protein sequence ID" value="KNC51473.1"/>
    <property type="molecule type" value="Genomic_DNA"/>
</dbReference>
<gene>
    <name evidence="3" type="ORF">AMSG_07669</name>
</gene>
<proteinExistence type="predicted"/>
<feature type="compositionally biased region" description="Polar residues" evidence="1">
    <location>
        <begin position="55"/>
        <end position="72"/>
    </location>
</feature>
<feature type="region of interest" description="Disordered" evidence="1">
    <location>
        <begin position="52"/>
        <end position="74"/>
    </location>
</feature>
<sequence length="178" mass="17521">MSSSSSSATSLPLAILTIVLVLALLSPAITAAAAASNPTVLTDPSLSSADIAPSSMMSTSNEPAAASTASVNTPATDTAATDAELVARASVVERCSACQVVVKAGLAAAAEAVTGAPSEALSEEKSEAAAKAFRSVCAHLGGAQYATVGAGRATKFVPFVGFQPGHSYDNLSLGSESF</sequence>
<feature type="signal peptide" evidence="2">
    <location>
        <begin position="1"/>
        <end position="34"/>
    </location>
</feature>
<keyword evidence="4" id="KW-1185">Reference proteome</keyword>
<name>A0A0L0DJJ4_THETB</name>
<evidence type="ECO:0000313" key="3">
    <source>
        <dbReference type="EMBL" id="KNC51473.1"/>
    </source>
</evidence>
<evidence type="ECO:0008006" key="5">
    <source>
        <dbReference type="Google" id="ProtNLM"/>
    </source>
</evidence>